<organism evidence="2">
    <name type="scientific">marine sediment metagenome</name>
    <dbReference type="NCBI Taxonomy" id="412755"/>
    <lineage>
        <taxon>unclassified sequences</taxon>
        <taxon>metagenomes</taxon>
        <taxon>ecological metagenomes</taxon>
    </lineage>
</organism>
<gene>
    <name evidence="2" type="ORF">S06H3_44180</name>
</gene>
<reference evidence="2" key="1">
    <citation type="journal article" date="2014" name="Front. Microbiol.">
        <title>High frequency of phylogenetically diverse reductive dehalogenase-homologous genes in deep subseafloor sedimentary metagenomes.</title>
        <authorList>
            <person name="Kawai M."/>
            <person name="Futagami T."/>
            <person name="Toyoda A."/>
            <person name="Takaki Y."/>
            <person name="Nishi S."/>
            <person name="Hori S."/>
            <person name="Arai W."/>
            <person name="Tsubouchi T."/>
            <person name="Morono Y."/>
            <person name="Uchiyama I."/>
            <person name="Ito T."/>
            <person name="Fujiyama A."/>
            <person name="Inagaki F."/>
            <person name="Takami H."/>
        </authorList>
    </citation>
    <scope>NUCLEOTIDE SEQUENCE</scope>
    <source>
        <strain evidence="2">Expedition CK06-06</strain>
    </source>
</reference>
<dbReference type="AlphaFoldDB" id="X1PEV6"/>
<sequence length="184" mass="21246">MAFVMIVLKVDLLTVSTLVLWFYFACAASIYFISERRAIGEEIYEISSLLAKFRESQEFLGPPLGKPVKTEELPYEQILKKAKKFLDRFEPKLSDLKAKKEELGQRRQELLAQMEMLRSFIEIKFPLSYLRSTDEIYVVVGRIAEERVQEFSDAAKEALKRKVFVAVLGKGKQRILIAACRTVE</sequence>
<feature type="non-terminal residue" evidence="2">
    <location>
        <position position="184"/>
    </location>
</feature>
<dbReference type="EMBL" id="BARV01027463">
    <property type="protein sequence ID" value="GAI37545.1"/>
    <property type="molecule type" value="Genomic_DNA"/>
</dbReference>
<feature type="transmembrane region" description="Helical" evidence="1">
    <location>
        <begin position="12"/>
        <end position="33"/>
    </location>
</feature>
<keyword evidence="1" id="KW-0812">Transmembrane</keyword>
<protein>
    <submittedName>
        <fullName evidence="2">Uncharacterized protein</fullName>
    </submittedName>
</protein>
<comment type="caution">
    <text evidence="2">The sequence shown here is derived from an EMBL/GenBank/DDBJ whole genome shotgun (WGS) entry which is preliminary data.</text>
</comment>
<keyword evidence="1" id="KW-1133">Transmembrane helix</keyword>
<evidence type="ECO:0000313" key="2">
    <source>
        <dbReference type="EMBL" id="GAI37545.1"/>
    </source>
</evidence>
<keyword evidence="1" id="KW-0472">Membrane</keyword>
<proteinExistence type="predicted"/>
<name>X1PEV6_9ZZZZ</name>
<evidence type="ECO:0000256" key="1">
    <source>
        <dbReference type="SAM" id="Phobius"/>
    </source>
</evidence>
<accession>X1PEV6</accession>